<reference evidence="2" key="1">
    <citation type="journal article" date="2009" name="Appl. Environ. Microbiol.">
        <title>Complete genome sequence of the chemolithoautotrophic marine magnetotactic coccus strain MC-1.</title>
        <authorList>
            <person name="Schubbe S."/>
            <person name="Williams T.J."/>
            <person name="Xie G."/>
            <person name="Kiss H.E."/>
            <person name="Brettin T.S."/>
            <person name="Martinez D."/>
            <person name="Ross C.A."/>
            <person name="Schuler D."/>
            <person name="Cox B.L."/>
            <person name="Nealson K.H."/>
            <person name="Bazylinski D.A."/>
        </authorList>
    </citation>
    <scope>NUCLEOTIDE SEQUENCE [LARGE SCALE GENOMIC DNA]</scope>
    <source>
        <strain evidence="2">ATCC BAA-1437 / JCM 17883 / MC-1</strain>
    </source>
</reference>
<accession>A0LC11</accession>
<dbReference type="Proteomes" id="UP000002586">
    <property type="component" value="Chromosome"/>
</dbReference>
<dbReference type="RefSeq" id="WP_011714568.1">
    <property type="nucleotide sequence ID" value="NC_008576.1"/>
</dbReference>
<proteinExistence type="predicted"/>
<protein>
    <submittedName>
        <fullName evidence="1">Uncharacterized protein</fullName>
    </submittedName>
</protein>
<name>A0LC11_MAGMM</name>
<dbReference type="KEGG" id="mgm:Mmc1_3013"/>
<dbReference type="HOGENOM" id="CLU_2233261_0_0_5"/>
<organism evidence="1 2">
    <name type="scientific">Magnetococcus marinus (strain ATCC BAA-1437 / JCM 17883 / MC-1)</name>
    <dbReference type="NCBI Taxonomy" id="156889"/>
    <lineage>
        <taxon>Bacteria</taxon>
        <taxon>Pseudomonadati</taxon>
        <taxon>Pseudomonadota</taxon>
        <taxon>Magnetococcia</taxon>
        <taxon>Magnetococcales</taxon>
        <taxon>Magnetococcaceae</taxon>
        <taxon>Magnetococcus</taxon>
    </lineage>
</organism>
<gene>
    <name evidence="1" type="ordered locus">Mmc1_3013</name>
</gene>
<sequence>MEVCGYERDAMLVIKASIAQLLSEQTGAPSARTSLCQIFDTLPSLAQMQVQHEACPQCSAQVCRNRAHLEGLVARMEAVNGMEDGAMQLQQANLHAHPWGAAARSLHA</sequence>
<reference evidence="1 2" key="2">
    <citation type="journal article" date="2012" name="Int. J. Syst. Evol. Microbiol.">
        <title>Magnetococcus marinus gen. nov., sp. nov., a marine, magnetotactic bacterium that represents a novel lineage (Magnetococcaceae fam. nov.; Magnetococcales ord. nov.) at the base of the Alphaproteobacteria.</title>
        <authorList>
            <person name="Bazylinski D.A."/>
            <person name="Williams T.J."/>
            <person name="Lefevre C.T."/>
            <person name="Berg R.J."/>
            <person name="Zhang C.L."/>
            <person name="Bowser S.S."/>
            <person name="Dean A.J."/>
            <person name="Beveridge T.J."/>
        </authorList>
    </citation>
    <scope>NUCLEOTIDE SEQUENCE [LARGE SCALE GENOMIC DNA]</scope>
    <source>
        <strain evidence="2">ATCC BAA-1437 / JCM 17883 / MC-1</strain>
    </source>
</reference>
<dbReference type="EMBL" id="CP000471">
    <property type="protein sequence ID" value="ABK45504.1"/>
    <property type="molecule type" value="Genomic_DNA"/>
</dbReference>
<evidence type="ECO:0000313" key="2">
    <source>
        <dbReference type="Proteomes" id="UP000002586"/>
    </source>
</evidence>
<dbReference type="AlphaFoldDB" id="A0LC11"/>
<evidence type="ECO:0000313" key="1">
    <source>
        <dbReference type="EMBL" id="ABK45504.1"/>
    </source>
</evidence>
<keyword evidence="2" id="KW-1185">Reference proteome</keyword>